<accession>S3ZI27</accession>
<dbReference type="AlphaFoldDB" id="S3ZI27"/>
<dbReference type="PANTHER" id="PTHR35526">
    <property type="entry name" value="ANTI-SIGMA-F FACTOR RSBW-RELATED"/>
    <property type="match status" value="1"/>
</dbReference>
<gene>
    <name evidence="1" type="ORF">STRAU_4129</name>
</gene>
<sequence length="182" mass="20028">MKPAIPCYYHLDVEITPERIEQVRRILAAHLRHWGLGMLVEHVCHCTRVLLSAIEEHGTDKKTSVEMWWNGQHLITAVSDSDRDLPLRHYEPQGCLAQIAALSDGWGSCPATDGKIIWFSCRARATEYARLVPTTPAPSLREAKRVPREEVTATLAASTDTVTPAAWADTAALAASADPAAH</sequence>
<evidence type="ECO:0000313" key="1">
    <source>
        <dbReference type="EMBL" id="EPH42793.1"/>
    </source>
</evidence>
<comment type="caution">
    <text evidence="1">The sequence shown here is derived from an EMBL/GenBank/DDBJ whole genome shotgun (WGS) entry which is preliminary data.</text>
</comment>
<organism evidence="1 2">
    <name type="scientific">Streptomyces aurantiacus JA 4570</name>
    <dbReference type="NCBI Taxonomy" id="1286094"/>
    <lineage>
        <taxon>Bacteria</taxon>
        <taxon>Bacillati</taxon>
        <taxon>Actinomycetota</taxon>
        <taxon>Actinomycetes</taxon>
        <taxon>Kitasatosporales</taxon>
        <taxon>Streptomycetaceae</taxon>
        <taxon>Streptomyces</taxon>
        <taxon>Streptomyces aurantiacus group</taxon>
    </lineage>
</organism>
<evidence type="ECO:0000313" key="2">
    <source>
        <dbReference type="Proteomes" id="UP000014629"/>
    </source>
</evidence>
<dbReference type="Gene3D" id="3.30.565.10">
    <property type="entry name" value="Histidine kinase-like ATPase, C-terminal domain"/>
    <property type="match status" value="1"/>
</dbReference>
<dbReference type="PANTHER" id="PTHR35526:SF3">
    <property type="entry name" value="ANTI-SIGMA-F FACTOR RSBW"/>
    <property type="match status" value="1"/>
</dbReference>
<reference evidence="1 2" key="1">
    <citation type="submission" date="2013-02" db="EMBL/GenBank/DDBJ databases">
        <title>Draft Genome Sequence of Streptomyces aurantiacus, Which Produces Setomimycin.</title>
        <authorList>
            <person name="Gruening B.A."/>
            <person name="Praeg A."/>
            <person name="Erxleben A."/>
            <person name="Guenther S."/>
            <person name="Mueller M."/>
        </authorList>
    </citation>
    <scope>NUCLEOTIDE SEQUENCE [LARGE SCALE GENOMIC DNA]</scope>
    <source>
        <strain evidence="1 2">JA 4570</strain>
    </source>
</reference>
<dbReference type="EMBL" id="AOPZ01000207">
    <property type="protein sequence ID" value="EPH42793.1"/>
    <property type="molecule type" value="Genomic_DNA"/>
</dbReference>
<name>S3ZI27_9ACTN</name>
<dbReference type="PATRIC" id="fig|1286094.4.peg.4085"/>
<dbReference type="Proteomes" id="UP000014629">
    <property type="component" value="Unassembled WGS sequence"/>
</dbReference>
<dbReference type="InterPro" id="IPR036890">
    <property type="entry name" value="HATPase_C_sf"/>
</dbReference>
<protein>
    <recommendedName>
        <fullName evidence="3">Pep a2</fullName>
    </recommendedName>
</protein>
<proteinExistence type="predicted"/>
<dbReference type="OrthoDB" id="3852548at2"/>
<evidence type="ECO:0008006" key="3">
    <source>
        <dbReference type="Google" id="ProtNLM"/>
    </source>
</evidence>
<dbReference type="InterPro" id="IPR050267">
    <property type="entry name" value="Anti-sigma-factor_SerPK"/>
</dbReference>
<keyword evidence="2" id="KW-1185">Reference proteome</keyword>
<dbReference type="RefSeq" id="WP_016642256.1">
    <property type="nucleotide sequence ID" value="NZ_AOPZ01000207.1"/>
</dbReference>